<feature type="compositionally biased region" description="Low complexity" evidence="1">
    <location>
        <begin position="52"/>
        <end position="63"/>
    </location>
</feature>
<dbReference type="EMBL" id="JBHSQJ010000240">
    <property type="protein sequence ID" value="MFC5911744.1"/>
    <property type="molecule type" value="Genomic_DNA"/>
</dbReference>
<name>A0ABW1GAD4_9ACTN</name>
<dbReference type="RefSeq" id="WP_380591224.1">
    <property type="nucleotide sequence ID" value="NZ_JBHSQJ010000240.1"/>
</dbReference>
<evidence type="ECO:0000256" key="1">
    <source>
        <dbReference type="SAM" id="MobiDB-lite"/>
    </source>
</evidence>
<keyword evidence="3" id="KW-1185">Reference proteome</keyword>
<evidence type="ECO:0000313" key="2">
    <source>
        <dbReference type="EMBL" id="MFC5911744.1"/>
    </source>
</evidence>
<gene>
    <name evidence="2" type="ORF">ACFP3V_31630</name>
</gene>
<feature type="non-terminal residue" evidence="2">
    <location>
        <position position="1"/>
    </location>
</feature>
<evidence type="ECO:0000313" key="3">
    <source>
        <dbReference type="Proteomes" id="UP001596174"/>
    </source>
</evidence>
<feature type="region of interest" description="Disordered" evidence="1">
    <location>
        <begin position="42"/>
        <end position="63"/>
    </location>
</feature>
<dbReference type="Proteomes" id="UP001596174">
    <property type="component" value="Unassembled WGS sequence"/>
</dbReference>
<protein>
    <recommendedName>
        <fullName evidence="4">Secreted protein/lipoprotein</fullName>
    </recommendedName>
</protein>
<evidence type="ECO:0008006" key="4">
    <source>
        <dbReference type="Google" id="ProtNLM"/>
    </source>
</evidence>
<comment type="caution">
    <text evidence="2">The sequence shown here is derived from an EMBL/GenBank/DDBJ whole genome shotgun (WGS) entry which is preliminary data.</text>
</comment>
<accession>A0ABW1GAD4</accession>
<organism evidence="2 3">
    <name type="scientific">Streptacidiphilus monticola</name>
    <dbReference type="NCBI Taxonomy" id="2161674"/>
    <lineage>
        <taxon>Bacteria</taxon>
        <taxon>Bacillati</taxon>
        <taxon>Actinomycetota</taxon>
        <taxon>Actinomycetes</taxon>
        <taxon>Kitasatosporales</taxon>
        <taxon>Streptomycetaceae</taxon>
        <taxon>Streptacidiphilus</taxon>
    </lineage>
</organism>
<proteinExistence type="predicted"/>
<feature type="compositionally biased region" description="Polar residues" evidence="1">
    <location>
        <begin position="42"/>
        <end position="51"/>
    </location>
</feature>
<sequence>GDRIVNLRQKTFAYARQAARTTAVLMAGTLSATLLAGCGSTGTTKASNDVGSPSASSSPSLSADPQAAVKASILATYRGFWDTQIQAYAQASTKGVQMEKFMRGQADGAVRQTVDAYAKQHLVMRGRPQLSPRVTALNMNAKTPTATITDCVDTTNYITYNSDTGKPAATDHQYRHPWTVQAQLLGTQWWITQAVLDRSRSC</sequence>
<reference evidence="3" key="1">
    <citation type="journal article" date="2019" name="Int. J. Syst. Evol. Microbiol.">
        <title>The Global Catalogue of Microorganisms (GCM) 10K type strain sequencing project: providing services to taxonomists for standard genome sequencing and annotation.</title>
        <authorList>
            <consortium name="The Broad Institute Genomics Platform"/>
            <consortium name="The Broad Institute Genome Sequencing Center for Infectious Disease"/>
            <person name="Wu L."/>
            <person name="Ma J."/>
        </authorList>
    </citation>
    <scope>NUCLEOTIDE SEQUENCE [LARGE SCALE GENOMIC DNA]</scope>
    <source>
        <strain evidence="3">JCM 4816</strain>
    </source>
</reference>